<dbReference type="AlphaFoldDB" id="A0A1M6IS99"/>
<evidence type="ECO:0000313" key="3">
    <source>
        <dbReference type="Proteomes" id="UP000189935"/>
    </source>
</evidence>
<evidence type="ECO:0000256" key="1">
    <source>
        <dbReference type="SAM" id="Phobius"/>
    </source>
</evidence>
<evidence type="ECO:0000313" key="2">
    <source>
        <dbReference type="EMBL" id="SHJ37356.1"/>
    </source>
</evidence>
<keyword evidence="1" id="KW-1133">Transmembrane helix</keyword>
<dbReference type="Proteomes" id="UP000189935">
    <property type="component" value="Chromosome I"/>
</dbReference>
<keyword evidence="1" id="KW-0812">Transmembrane</keyword>
<name>A0A1M6IS99_9BRAD</name>
<organism evidence="2 3">
    <name type="scientific">Bradyrhizobium lablabi</name>
    <dbReference type="NCBI Taxonomy" id="722472"/>
    <lineage>
        <taxon>Bacteria</taxon>
        <taxon>Pseudomonadati</taxon>
        <taxon>Pseudomonadota</taxon>
        <taxon>Alphaproteobacteria</taxon>
        <taxon>Hyphomicrobiales</taxon>
        <taxon>Nitrobacteraceae</taxon>
        <taxon>Bradyrhizobium</taxon>
    </lineage>
</organism>
<proteinExistence type="predicted"/>
<dbReference type="EMBL" id="LT670844">
    <property type="protein sequence ID" value="SHJ37356.1"/>
    <property type="molecule type" value="Genomic_DNA"/>
</dbReference>
<sequence length="84" mass="9593">MRHPRRAWVSRECHHIFGVITGLVPVIHVLLACFLGDKDADGRVKPGHDELRDWREASTHRPAHAFLFTSLMLEKLMPSARSLV</sequence>
<reference evidence="2 3" key="1">
    <citation type="submission" date="2016-11" db="EMBL/GenBank/DDBJ databases">
        <authorList>
            <person name="Jaros S."/>
            <person name="Januszkiewicz K."/>
            <person name="Wedrychowicz H."/>
        </authorList>
    </citation>
    <scope>NUCLEOTIDE SEQUENCE [LARGE SCALE GENOMIC DNA]</scope>
    <source>
        <strain evidence="2 3">GAS499</strain>
    </source>
</reference>
<accession>A0A1M6IS99</accession>
<protein>
    <submittedName>
        <fullName evidence="2">Uncharacterized protein</fullName>
    </submittedName>
</protein>
<feature type="transmembrane region" description="Helical" evidence="1">
    <location>
        <begin position="15"/>
        <end position="35"/>
    </location>
</feature>
<dbReference type="PROSITE" id="PS51257">
    <property type="entry name" value="PROKAR_LIPOPROTEIN"/>
    <property type="match status" value="1"/>
</dbReference>
<keyword evidence="1" id="KW-0472">Membrane</keyword>
<gene>
    <name evidence="2" type="ORF">SAMN05444159_0449</name>
</gene>